<dbReference type="AlphaFoldDB" id="A0A811YUQ3"/>
<comment type="caution">
    <text evidence="1">The sequence shown here is derived from an EMBL/GenBank/DDBJ whole genome shotgun (WGS) entry which is preliminary data.</text>
</comment>
<organism evidence="1 2">
    <name type="scientific">Nyctereutes procyonoides</name>
    <name type="common">Raccoon dog</name>
    <name type="synonym">Canis procyonoides</name>
    <dbReference type="NCBI Taxonomy" id="34880"/>
    <lineage>
        <taxon>Eukaryota</taxon>
        <taxon>Metazoa</taxon>
        <taxon>Chordata</taxon>
        <taxon>Craniata</taxon>
        <taxon>Vertebrata</taxon>
        <taxon>Euteleostomi</taxon>
        <taxon>Mammalia</taxon>
        <taxon>Eutheria</taxon>
        <taxon>Laurasiatheria</taxon>
        <taxon>Carnivora</taxon>
        <taxon>Caniformia</taxon>
        <taxon>Canidae</taxon>
        <taxon>Nyctereutes</taxon>
    </lineage>
</organism>
<gene>
    <name evidence="1" type="ORF">NYPRO_LOCUS13920</name>
</gene>
<protein>
    <submittedName>
        <fullName evidence="1">(raccoon dog) hypothetical protein</fullName>
    </submittedName>
</protein>
<evidence type="ECO:0000313" key="1">
    <source>
        <dbReference type="EMBL" id="CAD7681128.1"/>
    </source>
</evidence>
<evidence type="ECO:0000313" key="2">
    <source>
        <dbReference type="Proteomes" id="UP000645828"/>
    </source>
</evidence>
<keyword evidence="2" id="KW-1185">Reference proteome</keyword>
<sequence length="45" mass="5284">MCRSCPKMRGESHLEDGDHLTNCRLAGPQAHWTSYFFHRLTLKHD</sequence>
<reference evidence="1" key="1">
    <citation type="submission" date="2020-12" db="EMBL/GenBank/DDBJ databases">
        <authorList>
            <consortium name="Molecular Ecology Group"/>
        </authorList>
    </citation>
    <scope>NUCLEOTIDE SEQUENCE</scope>
    <source>
        <strain evidence="1">TBG_1078</strain>
    </source>
</reference>
<accession>A0A811YUQ3</accession>
<name>A0A811YUQ3_NYCPR</name>
<dbReference type="EMBL" id="CAJHUB010000751">
    <property type="protein sequence ID" value="CAD7681128.1"/>
    <property type="molecule type" value="Genomic_DNA"/>
</dbReference>
<proteinExistence type="predicted"/>
<dbReference type="Proteomes" id="UP000645828">
    <property type="component" value="Unassembled WGS sequence"/>
</dbReference>